<proteinExistence type="predicted"/>
<evidence type="ECO:0000313" key="1">
    <source>
        <dbReference type="EMBL" id="RCK07548.1"/>
    </source>
</evidence>
<dbReference type="AlphaFoldDB" id="A0A367UH59"/>
<sequence>MVLPKQHSSEWKMEAISTDAWQEHCEQPLGQSFSRTGPYQMNGNAEIVSADGVVLFKVVPEYANAVLFCVNNRADIVNLRMNLSEVAHKAGISITRATDADLGPSIHYLEAAYMSNYRQNAFLCGANPYEPYWSCPGNPVEGLNQTWRYNIGIDSFVKMSTAVTSHWDSLKLSETLTHLEFMKRIVLLLNTQPDLPESVSSVLTRAQEVVEKSLNGSPELMAFKHRIQAEKPPLSQRGPKL</sequence>
<evidence type="ECO:0000313" key="2">
    <source>
        <dbReference type="Proteomes" id="UP000252419"/>
    </source>
</evidence>
<dbReference type="Proteomes" id="UP000252419">
    <property type="component" value="Unassembled WGS sequence"/>
</dbReference>
<organism evidence="1 2">
    <name type="scientific">Thalassospira xianhensis MCCC 1A02616</name>
    <dbReference type="NCBI Taxonomy" id="1177929"/>
    <lineage>
        <taxon>Bacteria</taxon>
        <taxon>Pseudomonadati</taxon>
        <taxon>Pseudomonadota</taxon>
        <taxon>Alphaproteobacteria</taxon>
        <taxon>Rhodospirillales</taxon>
        <taxon>Thalassospiraceae</taxon>
        <taxon>Thalassospira</taxon>
    </lineage>
</organism>
<dbReference type="EMBL" id="JPWA01000001">
    <property type="protein sequence ID" value="RCK07548.1"/>
    <property type="molecule type" value="Genomic_DNA"/>
</dbReference>
<comment type="caution">
    <text evidence="1">The sequence shown here is derived from an EMBL/GenBank/DDBJ whole genome shotgun (WGS) entry which is preliminary data.</text>
</comment>
<protein>
    <submittedName>
        <fullName evidence="1">Uncharacterized protein</fullName>
    </submittedName>
</protein>
<keyword evidence="2" id="KW-1185">Reference proteome</keyword>
<gene>
    <name evidence="1" type="ORF">TH5_00235</name>
</gene>
<reference evidence="1 2" key="1">
    <citation type="submission" date="2014-07" db="EMBL/GenBank/DDBJ databases">
        <title>Draft genome sequence of Thalassospira xianhensis P-4 (MCCC 1A02616).</title>
        <authorList>
            <person name="Lai Q."/>
            <person name="Shao Z."/>
        </authorList>
    </citation>
    <scope>NUCLEOTIDE SEQUENCE [LARGE SCALE GENOMIC DNA]</scope>
    <source>
        <strain evidence="1 2">MCCC 1A02616</strain>
    </source>
</reference>
<accession>A0A367UH59</accession>
<name>A0A367UH59_9PROT</name>